<protein>
    <submittedName>
        <fullName evidence="1">Uncharacterized protein</fullName>
    </submittedName>
</protein>
<sequence length="99" mass="11342">MFLVYSRFGEDVYPFTSVQLAQHKLQTSLIYTLSADDGDNFSHPEEGCAEVVRKTYLRGTHSPPEIPEVQMSPGQYCCNTSAVSYDKNWRDKHCMAREM</sequence>
<dbReference type="AlphaFoldDB" id="A0A1D1V2J9"/>
<reference evidence="1 2" key="1">
    <citation type="journal article" date="2016" name="Nat. Commun.">
        <title>Extremotolerant tardigrade genome and improved radiotolerance of human cultured cells by tardigrade-unique protein.</title>
        <authorList>
            <person name="Hashimoto T."/>
            <person name="Horikawa D.D."/>
            <person name="Saito Y."/>
            <person name="Kuwahara H."/>
            <person name="Kozuka-Hata H."/>
            <person name="Shin-I T."/>
            <person name="Minakuchi Y."/>
            <person name="Ohishi K."/>
            <person name="Motoyama A."/>
            <person name="Aizu T."/>
            <person name="Enomoto A."/>
            <person name="Kondo K."/>
            <person name="Tanaka S."/>
            <person name="Hara Y."/>
            <person name="Koshikawa S."/>
            <person name="Sagara H."/>
            <person name="Miura T."/>
            <person name="Yokobori S."/>
            <person name="Miyagawa K."/>
            <person name="Suzuki Y."/>
            <person name="Kubo T."/>
            <person name="Oyama M."/>
            <person name="Kohara Y."/>
            <person name="Fujiyama A."/>
            <person name="Arakawa K."/>
            <person name="Katayama T."/>
            <person name="Toyoda A."/>
            <person name="Kunieda T."/>
        </authorList>
    </citation>
    <scope>NUCLEOTIDE SEQUENCE [LARGE SCALE GENOMIC DNA]</scope>
    <source>
        <strain evidence="1 2">YOKOZUNA-1</strain>
    </source>
</reference>
<evidence type="ECO:0000313" key="1">
    <source>
        <dbReference type="EMBL" id="GAU96039.1"/>
    </source>
</evidence>
<name>A0A1D1V2J9_RAMVA</name>
<gene>
    <name evidence="1" type="primary">RvY_07542-1</name>
    <name evidence="1" type="synonym">RvY_07542.1</name>
    <name evidence="1" type="ORF">RvY_07542</name>
</gene>
<organism evidence="1 2">
    <name type="scientific">Ramazzottius varieornatus</name>
    <name type="common">Water bear</name>
    <name type="synonym">Tardigrade</name>
    <dbReference type="NCBI Taxonomy" id="947166"/>
    <lineage>
        <taxon>Eukaryota</taxon>
        <taxon>Metazoa</taxon>
        <taxon>Ecdysozoa</taxon>
        <taxon>Tardigrada</taxon>
        <taxon>Eutardigrada</taxon>
        <taxon>Parachela</taxon>
        <taxon>Hypsibioidea</taxon>
        <taxon>Ramazzottiidae</taxon>
        <taxon>Ramazzottius</taxon>
    </lineage>
</organism>
<proteinExistence type="predicted"/>
<comment type="caution">
    <text evidence="1">The sequence shown here is derived from an EMBL/GenBank/DDBJ whole genome shotgun (WGS) entry which is preliminary data.</text>
</comment>
<keyword evidence="2" id="KW-1185">Reference proteome</keyword>
<accession>A0A1D1V2J9</accession>
<evidence type="ECO:0000313" key="2">
    <source>
        <dbReference type="Proteomes" id="UP000186922"/>
    </source>
</evidence>
<dbReference type="EMBL" id="BDGG01000003">
    <property type="protein sequence ID" value="GAU96039.1"/>
    <property type="molecule type" value="Genomic_DNA"/>
</dbReference>
<dbReference type="Proteomes" id="UP000186922">
    <property type="component" value="Unassembled WGS sequence"/>
</dbReference>